<protein>
    <recommendedName>
        <fullName evidence="3">Restriction endonuclease</fullName>
    </recommendedName>
</protein>
<dbReference type="AlphaFoldDB" id="A0AAW9H7A1"/>
<comment type="caution">
    <text evidence="1">The sequence shown here is derived from an EMBL/GenBank/DDBJ whole genome shotgun (WGS) entry which is preliminary data.</text>
</comment>
<evidence type="ECO:0000313" key="2">
    <source>
        <dbReference type="Proteomes" id="UP001269968"/>
    </source>
</evidence>
<proteinExistence type="predicted"/>
<evidence type="ECO:0008006" key="3">
    <source>
        <dbReference type="Google" id="ProtNLM"/>
    </source>
</evidence>
<name>A0AAW9H7A1_9GAMM</name>
<reference evidence="1" key="1">
    <citation type="submission" date="2023-11" db="EMBL/GenBank/DDBJ databases">
        <title>Comparative genomics revealed phylogeny of phytopathogenic Pectobacterium aroidearum based on whole-genome sequencing and function of putative horizontal acquire islands in P. aroidearum PccS1.</title>
        <authorList>
            <person name="Fan J."/>
            <person name="Yang L."/>
        </authorList>
    </citation>
    <scope>NUCLEOTIDE SEQUENCE</scope>
    <source>
        <strain evidence="1">NJAU140</strain>
    </source>
</reference>
<gene>
    <name evidence="1" type="ORF">SOV92_19815</name>
</gene>
<dbReference type="Proteomes" id="UP001269968">
    <property type="component" value="Unassembled WGS sequence"/>
</dbReference>
<accession>A0AAW9H7A1</accession>
<dbReference type="RefSeq" id="WP_320715077.1">
    <property type="nucleotide sequence ID" value="NZ_JAXHOZ010000081.1"/>
</dbReference>
<dbReference type="EMBL" id="JAXHOZ010000081">
    <property type="protein sequence ID" value="MDY4380032.1"/>
    <property type="molecule type" value="Genomic_DNA"/>
</dbReference>
<evidence type="ECO:0000313" key="1">
    <source>
        <dbReference type="EMBL" id="MDY4380032.1"/>
    </source>
</evidence>
<sequence length="285" mass="32108">MKTAKVAASISGNMLYQKRAREALPILVRQAKSGNIITYSDLSEELKMPNPRNLNYVLGCIGTTLENISKEWGVEIPPIQCLVVNKKTGLPGEGIGWFLTKEYDFSSLSRRQKRNLVDAKLNLIYSFNEWNKVLSTLNIRQLKINFKNELDKAAIFIGGGESDFHKRMKEYISRNPKSVSLSAKTSNGEMEYKLPSGDTIDVLFKNKKDWIAVEVKSRISNDNDITRGIFQCIKYKAILEAMQTASGLPQNARAILALESELPEKLIALKNILNVEVIELIKIDI</sequence>
<organism evidence="1 2">
    <name type="scientific">Pectobacterium brasiliense</name>
    <dbReference type="NCBI Taxonomy" id="180957"/>
    <lineage>
        <taxon>Bacteria</taxon>
        <taxon>Pseudomonadati</taxon>
        <taxon>Pseudomonadota</taxon>
        <taxon>Gammaproteobacteria</taxon>
        <taxon>Enterobacterales</taxon>
        <taxon>Pectobacteriaceae</taxon>
        <taxon>Pectobacterium</taxon>
    </lineage>
</organism>